<comment type="caution">
    <text evidence="1">The sequence shown here is derived from an EMBL/GenBank/DDBJ whole genome shotgun (WGS) entry which is preliminary data.</text>
</comment>
<dbReference type="Proteomes" id="UP000327044">
    <property type="component" value="Unassembled WGS sequence"/>
</dbReference>
<name>A0A5N4AYX3_PHOPY</name>
<keyword evidence="2" id="KW-1185">Reference proteome</keyword>
<protein>
    <submittedName>
        <fullName evidence="1">Uncharacterized protein</fullName>
    </submittedName>
</protein>
<proteinExistence type="predicted"/>
<organism evidence="1 2">
    <name type="scientific">Photinus pyralis</name>
    <name type="common">Common eastern firefly</name>
    <name type="synonym">Lampyris pyralis</name>
    <dbReference type="NCBI Taxonomy" id="7054"/>
    <lineage>
        <taxon>Eukaryota</taxon>
        <taxon>Metazoa</taxon>
        <taxon>Ecdysozoa</taxon>
        <taxon>Arthropoda</taxon>
        <taxon>Hexapoda</taxon>
        <taxon>Insecta</taxon>
        <taxon>Pterygota</taxon>
        <taxon>Neoptera</taxon>
        <taxon>Endopterygota</taxon>
        <taxon>Coleoptera</taxon>
        <taxon>Polyphaga</taxon>
        <taxon>Elateriformia</taxon>
        <taxon>Elateroidea</taxon>
        <taxon>Lampyridae</taxon>
        <taxon>Lampyrinae</taxon>
        <taxon>Photinus</taxon>
    </lineage>
</organism>
<gene>
    <name evidence="1" type="ORF">PPYR_04731</name>
</gene>
<dbReference type="InParanoid" id="A0A5N4AYX3"/>
<reference evidence="1 2" key="1">
    <citation type="journal article" date="2018" name="Elife">
        <title>Firefly genomes illuminate parallel origins of bioluminescence in beetles.</title>
        <authorList>
            <person name="Fallon T.R."/>
            <person name="Lower S.E."/>
            <person name="Chang C.H."/>
            <person name="Bessho-Uehara M."/>
            <person name="Martin G.J."/>
            <person name="Bewick A.J."/>
            <person name="Behringer M."/>
            <person name="Debat H.J."/>
            <person name="Wong I."/>
            <person name="Day J.C."/>
            <person name="Suvorov A."/>
            <person name="Silva C.J."/>
            <person name="Stanger-Hall K.F."/>
            <person name="Hall D.W."/>
            <person name="Schmitz R.J."/>
            <person name="Nelson D.R."/>
            <person name="Lewis S.M."/>
            <person name="Shigenobu S."/>
            <person name="Bybee S.M."/>
            <person name="Larracuente A.M."/>
            <person name="Oba Y."/>
            <person name="Weng J.K."/>
        </authorList>
    </citation>
    <scope>NUCLEOTIDE SEQUENCE [LARGE SCALE GENOMIC DNA]</scope>
    <source>
        <strain evidence="1">1611_PpyrPB1</strain>
        <tissue evidence="1">Whole body</tissue>
    </source>
</reference>
<accession>A0A5N4AYX3</accession>
<dbReference type="EMBL" id="VVIM01000002">
    <property type="protein sequence ID" value="KAB0802545.1"/>
    <property type="molecule type" value="Genomic_DNA"/>
</dbReference>
<feature type="non-terminal residue" evidence="1">
    <location>
        <position position="51"/>
    </location>
</feature>
<dbReference type="AlphaFoldDB" id="A0A5N4AYX3"/>
<evidence type="ECO:0000313" key="1">
    <source>
        <dbReference type="EMBL" id="KAB0802545.1"/>
    </source>
</evidence>
<sequence length="51" mass="5619">MLGFHKVLTVLLEDLKFIEVTGVEVEVDNKRINIKGSLLSVIGDNLGSHQV</sequence>
<evidence type="ECO:0000313" key="2">
    <source>
        <dbReference type="Proteomes" id="UP000327044"/>
    </source>
</evidence>